<dbReference type="Pfam" id="PF13469">
    <property type="entry name" value="Sulfotransfer_3"/>
    <property type="match status" value="1"/>
</dbReference>
<evidence type="ECO:0000313" key="2">
    <source>
        <dbReference type="Proteomes" id="UP000240800"/>
    </source>
</evidence>
<dbReference type="InterPro" id="IPR027417">
    <property type="entry name" value="P-loop_NTPase"/>
</dbReference>
<evidence type="ECO:0000313" key="1">
    <source>
        <dbReference type="EMBL" id="PTM75583.1"/>
    </source>
</evidence>
<dbReference type="Proteomes" id="UP000240800">
    <property type="component" value="Unassembled WGS sequence"/>
</dbReference>
<organism evidence="1 2">
    <name type="scientific">Cereibacter johrii</name>
    <dbReference type="NCBI Taxonomy" id="445629"/>
    <lineage>
        <taxon>Bacteria</taxon>
        <taxon>Pseudomonadati</taxon>
        <taxon>Pseudomonadota</taxon>
        <taxon>Alphaproteobacteria</taxon>
        <taxon>Rhodobacterales</taxon>
        <taxon>Paracoccaceae</taxon>
        <taxon>Cereibacter</taxon>
    </lineage>
</organism>
<dbReference type="SUPFAM" id="SSF52540">
    <property type="entry name" value="P-loop containing nucleoside triphosphate hydrolases"/>
    <property type="match status" value="1"/>
</dbReference>
<name>A0ABX5J2F1_9RHOB</name>
<keyword evidence="2" id="KW-1185">Reference proteome</keyword>
<sequence>MIAQIDRTYIRTRPLRLWPRLLAYFLFEGRPLTTRGRWFNPVVFALARVLKQLPQLQHVRAPVFILGTGRSGTTILGIVLSMHRDVGFLNEPKALWARLHPGEDLIGSYNRNPARYRLNSGDATPAVIRGAHRVFGGYARLGGAPRVVDKYPEMIFRTAFLRAIFPDARFLFLSRGGLATCGSIRHWSERLGTEVDGETHDWWGG</sequence>
<comment type="caution">
    <text evidence="1">The sequence shown here is derived from an EMBL/GenBank/DDBJ whole genome shotgun (WGS) entry which is preliminary data.</text>
</comment>
<dbReference type="EMBL" id="PZZW01000011">
    <property type="protein sequence ID" value="PTM75583.1"/>
    <property type="molecule type" value="Genomic_DNA"/>
</dbReference>
<dbReference type="RefSeq" id="WP_084295756.1">
    <property type="nucleotide sequence ID" value="NZ_PZZW01000011.1"/>
</dbReference>
<gene>
    <name evidence="1" type="ORF">C8J29_11163</name>
</gene>
<reference evidence="1 2" key="1">
    <citation type="submission" date="2018-04" db="EMBL/GenBank/DDBJ databases">
        <title>Genomic Encyclopedia of Type Strains, Phase III (KMG-III): the genomes of soil and plant-associated and newly described type strains.</title>
        <authorList>
            <person name="Whitman W."/>
        </authorList>
    </citation>
    <scope>NUCLEOTIDE SEQUENCE [LARGE SCALE GENOMIC DNA]</scope>
    <source>
        <strain evidence="1 2">JA192</strain>
    </source>
</reference>
<accession>A0ABX5J2F1</accession>
<protein>
    <submittedName>
        <fullName evidence="1">Sulfotransferase family protein</fullName>
    </submittedName>
</protein>
<proteinExistence type="predicted"/>
<dbReference type="Gene3D" id="3.40.50.300">
    <property type="entry name" value="P-loop containing nucleotide triphosphate hydrolases"/>
    <property type="match status" value="1"/>
</dbReference>